<dbReference type="NCBIfam" id="TIGR00093">
    <property type="entry name" value="pseudouridine synthase"/>
    <property type="match status" value="1"/>
</dbReference>
<evidence type="ECO:0000256" key="2">
    <source>
        <dbReference type="ARBA" id="ARBA00023235"/>
    </source>
</evidence>
<dbReference type="SUPFAM" id="SSF55174">
    <property type="entry name" value="Alpha-L RNA-binding motif"/>
    <property type="match status" value="1"/>
</dbReference>
<evidence type="ECO:0000259" key="5">
    <source>
        <dbReference type="SMART" id="SM00363"/>
    </source>
</evidence>
<dbReference type="InterPro" id="IPR036986">
    <property type="entry name" value="S4_RNA-bd_sf"/>
</dbReference>
<feature type="domain" description="RNA-binding S4" evidence="5">
    <location>
        <begin position="10"/>
        <end position="68"/>
    </location>
</feature>
<reference evidence="7" key="1">
    <citation type="journal article" date="2019" name="Int. J. Syst. Evol. Microbiol.">
        <title>The Global Catalogue of Microorganisms (GCM) 10K type strain sequencing project: providing services to taxonomists for standard genome sequencing and annotation.</title>
        <authorList>
            <consortium name="The Broad Institute Genomics Platform"/>
            <consortium name="The Broad Institute Genome Sequencing Center for Infectious Disease"/>
            <person name="Wu L."/>
            <person name="Ma J."/>
        </authorList>
    </citation>
    <scope>NUCLEOTIDE SEQUENCE [LARGE SCALE GENOMIC DNA]</scope>
    <source>
        <strain evidence="7">IBRC-M 10908</strain>
    </source>
</reference>
<dbReference type="SUPFAM" id="SSF55120">
    <property type="entry name" value="Pseudouridine synthase"/>
    <property type="match status" value="1"/>
</dbReference>
<dbReference type="InterPro" id="IPR020094">
    <property type="entry name" value="TruA/RsuA/RluB/E/F_N"/>
</dbReference>
<evidence type="ECO:0000256" key="4">
    <source>
        <dbReference type="RuleBase" id="RU003887"/>
    </source>
</evidence>
<dbReference type="PANTHER" id="PTHR47683:SF2">
    <property type="entry name" value="RNA-BINDING S4 DOMAIN-CONTAINING PROTEIN"/>
    <property type="match status" value="1"/>
</dbReference>
<evidence type="ECO:0000313" key="7">
    <source>
        <dbReference type="Proteomes" id="UP001595823"/>
    </source>
</evidence>
<keyword evidence="2 4" id="KW-0413">Isomerase</keyword>
<dbReference type="GO" id="GO:0016853">
    <property type="term" value="F:isomerase activity"/>
    <property type="evidence" value="ECO:0007669"/>
    <property type="project" value="UniProtKB-KW"/>
</dbReference>
<gene>
    <name evidence="6" type="ORF">ACFPET_13145</name>
</gene>
<comment type="caution">
    <text evidence="6">The sequence shown here is derived from an EMBL/GenBank/DDBJ whole genome shotgun (WGS) entry which is preliminary data.</text>
</comment>
<dbReference type="InterPro" id="IPR002942">
    <property type="entry name" value="S4_RNA-bd"/>
</dbReference>
<dbReference type="InterPro" id="IPR000748">
    <property type="entry name" value="PsdUridine_synth_RsuA/RluB/E/F"/>
</dbReference>
<dbReference type="InterPro" id="IPR018496">
    <property type="entry name" value="PsdUridine_synth_RsuA/RluB_CS"/>
</dbReference>
<dbReference type="Pfam" id="PF01479">
    <property type="entry name" value="S4"/>
    <property type="match status" value="1"/>
</dbReference>
<comment type="similarity">
    <text evidence="1 4">Belongs to the pseudouridine synthase RsuA family.</text>
</comment>
<dbReference type="InterPro" id="IPR050343">
    <property type="entry name" value="RsuA_PseudoU_synthase"/>
</dbReference>
<keyword evidence="3" id="KW-0694">RNA-binding</keyword>
<evidence type="ECO:0000256" key="1">
    <source>
        <dbReference type="ARBA" id="ARBA00008348"/>
    </source>
</evidence>
<dbReference type="PROSITE" id="PS50889">
    <property type="entry name" value="S4"/>
    <property type="match status" value="1"/>
</dbReference>
<dbReference type="InterPro" id="IPR042092">
    <property type="entry name" value="PsdUridine_s_RsuA/RluB/E/F_cat"/>
</dbReference>
<evidence type="ECO:0000313" key="6">
    <source>
        <dbReference type="EMBL" id="MFC4336148.1"/>
    </source>
</evidence>
<dbReference type="Gene3D" id="3.10.290.10">
    <property type="entry name" value="RNA-binding S4 domain"/>
    <property type="match status" value="1"/>
</dbReference>
<dbReference type="EC" id="5.4.99.-" evidence="4"/>
<dbReference type="EMBL" id="JBHSDK010000016">
    <property type="protein sequence ID" value="MFC4336148.1"/>
    <property type="molecule type" value="Genomic_DNA"/>
</dbReference>
<accession>A0ABV8TZB7</accession>
<dbReference type="Proteomes" id="UP001595823">
    <property type="component" value="Unassembled WGS sequence"/>
</dbReference>
<dbReference type="Pfam" id="PF00849">
    <property type="entry name" value="PseudoU_synth_2"/>
    <property type="match status" value="1"/>
</dbReference>
<dbReference type="PANTHER" id="PTHR47683">
    <property type="entry name" value="PSEUDOURIDINE SYNTHASE FAMILY PROTEIN-RELATED"/>
    <property type="match status" value="1"/>
</dbReference>
<dbReference type="InterPro" id="IPR020103">
    <property type="entry name" value="PsdUridine_synth_cat_dom_sf"/>
</dbReference>
<keyword evidence="7" id="KW-1185">Reference proteome</keyword>
<dbReference type="Gene3D" id="3.30.70.580">
    <property type="entry name" value="Pseudouridine synthase I, catalytic domain, N-terminal subdomain"/>
    <property type="match status" value="1"/>
</dbReference>
<organism evidence="6 7">
    <name type="scientific">Salininema proteolyticum</name>
    <dbReference type="NCBI Taxonomy" id="1607685"/>
    <lineage>
        <taxon>Bacteria</taxon>
        <taxon>Bacillati</taxon>
        <taxon>Actinomycetota</taxon>
        <taxon>Actinomycetes</taxon>
        <taxon>Glycomycetales</taxon>
        <taxon>Glycomycetaceae</taxon>
        <taxon>Salininema</taxon>
    </lineage>
</organism>
<dbReference type="CDD" id="cd02870">
    <property type="entry name" value="PseudoU_synth_RsuA_like"/>
    <property type="match status" value="1"/>
</dbReference>
<dbReference type="Gene3D" id="3.30.70.1560">
    <property type="entry name" value="Alpha-L RNA-binding motif"/>
    <property type="match status" value="1"/>
</dbReference>
<sequence length="256" mass="28651">MQRPGNNDGVRLQKVIAGAGIASRREAEEMIRRGKVKVNGEVAELGRRVDPVSDIVTVRGRRVVTDVDKVYYVLNKPRGVVSTMEDEHGRTSLTEYTKGIPVRVFHVGRLDTDSEGLIMLTNDGELSNRITHPSHGLVKTYRAQVAREFDRPTFHKLLKGIELDDGPAKADRLHIIDEAAGQTLIEIDIHEGRKHIVRRMFDAVDHPVSRLVRTSIGPVNLRNLKPGTLRRLTPDEVGELYKMTEPNPGAKGPKKR</sequence>
<dbReference type="InterPro" id="IPR006145">
    <property type="entry name" value="PsdUridine_synth_RsuA/RluA"/>
</dbReference>
<dbReference type="CDD" id="cd00165">
    <property type="entry name" value="S4"/>
    <property type="match status" value="1"/>
</dbReference>
<dbReference type="RefSeq" id="WP_380621749.1">
    <property type="nucleotide sequence ID" value="NZ_JBHSDK010000016.1"/>
</dbReference>
<dbReference type="PROSITE" id="PS01149">
    <property type="entry name" value="PSI_RSU"/>
    <property type="match status" value="1"/>
</dbReference>
<protein>
    <recommendedName>
        <fullName evidence="4">Pseudouridine synthase</fullName>
        <ecNumber evidence="4">5.4.99.-</ecNumber>
    </recommendedName>
</protein>
<evidence type="ECO:0000256" key="3">
    <source>
        <dbReference type="PROSITE-ProRule" id="PRU00182"/>
    </source>
</evidence>
<dbReference type="SMART" id="SM00363">
    <property type="entry name" value="S4"/>
    <property type="match status" value="1"/>
</dbReference>
<proteinExistence type="inferred from homology"/>
<name>A0ABV8TZB7_9ACTN</name>